<dbReference type="InterPro" id="IPR050446">
    <property type="entry name" value="FAD-oxidoreductase/Apoptosis"/>
</dbReference>
<evidence type="ECO:0000256" key="9">
    <source>
        <dbReference type="ARBA" id="ARBA00023014"/>
    </source>
</evidence>
<evidence type="ECO:0000259" key="10">
    <source>
        <dbReference type="PROSITE" id="PS51296"/>
    </source>
</evidence>
<dbReference type="InterPro" id="IPR017941">
    <property type="entry name" value="Rieske_2Fe-2S"/>
</dbReference>
<evidence type="ECO:0000256" key="7">
    <source>
        <dbReference type="ARBA" id="ARBA00023002"/>
    </source>
</evidence>
<dbReference type="SUPFAM" id="SSF55424">
    <property type="entry name" value="FAD/NAD-linked reductases, dimerisation (C-terminal) domain"/>
    <property type="match status" value="1"/>
</dbReference>
<sequence>MAPQRIKLAAASELPKPGQKKDFVAFGEGDDASKILLSNVKGEIYATSAKCTHYGAPLANGILTEEGHLVCPWHGACFNAKNGDIEDSPALDSLLSFPVEVDSNGDVYVSAEEEQLKGKPGKPISCSGSIKESKQGGLVIVGGGSVGIHVIESARKNGYSGPITLVTSEDHAPYDRTKLSKGLIADASAVVWRSPSHLEKVLKVKVKTGTSAQSLLLSDNKVKLSSGEDLPYEHLVLATGGIPKRLPVPGAKEGELENVHLLRGLGHVEGILSALGDKQDKDVVVIGSSFIGMEAAIAMAGQKKAKSVSVVGMEGVPLEAILGAEVGKGIKDAQEKNNGLKFYMKAGVQSIEGDGKVSAVKIKDSNGKEVSIKADVVLLGVGVGPATNYLKESKGFPELEKDGSVLVDSTLRVQNLSSSVFAAGDIATFPSFNGKEKIRIEHWNVAGNQGRAIGETIANLERGEKSARKYEKLPIFWSAMGGQLRFVSDGNNASTGNQPPHVEGSPAEGKFVAYYTRGDGKVSAVASMGWDPVMVQSAELMKRGTMGSFDDIKSGKFDPLKVELSAQ</sequence>
<dbReference type="OrthoDB" id="6029at2759"/>
<dbReference type="PANTHER" id="PTHR43557">
    <property type="entry name" value="APOPTOSIS-INDUCING FACTOR 1"/>
    <property type="match status" value="1"/>
</dbReference>
<comment type="similarity">
    <text evidence="2">Belongs to the FAD-dependent oxidoreductase family.</text>
</comment>
<dbReference type="Gene3D" id="3.30.390.30">
    <property type="match status" value="1"/>
</dbReference>
<evidence type="ECO:0000256" key="2">
    <source>
        <dbReference type="ARBA" id="ARBA00006442"/>
    </source>
</evidence>
<dbReference type="EMBL" id="KZ819323">
    <property type="protein sequence ID" value="PWN22213.1"/>
    <property type="molecule type" value="Genomic_DNA"/>
</dbReference>
<keyword evidence="6" id="KW-0274">FAD</keyword>
<keyword evidence="8" id="KW-0408">Iron</keyword>
<evidence type="ECO:0000256" key="5">
    <source>
        <dbReference type="ARBA" id="ARBA00022723"/>
    </source>
</evidence>
<accession>A0A316UCW3</accession>
<keyword evidence="9" id="KW-0411">Iron-sulfur</keyword>
<keyword evidence="5" id="KW-0479">Metal-binding</keyword>
<dbReference type="Pfam" id="PF00355">
    <property type="entry name" value="Rieske"/>
    <property type="match status" value="1"/>
</dbReference>
<dbReference type="PROSITE" id="PS51296">
    <property type="entry name" value="RIESKE"/>
    <property type="match status" value="1"/>
</dbReference>
<dbReference type="PRINTS" id="PR00368">
    <property type="entry name" value="FADPNR"/>
</dbReference>
<dbReference type="InterPro" id="IPR023753">
    <property type="entry name" value="FAD/NAD-binding_dom"/>
</dbReference>
<dbReference type="Proteomes" id="UP000245942">
    <property type="component" value="Unassembled WGS sequence"/>
</dbReference>
<dbReference type="Gene3D" id="2.102.10.10">
    <property type="entry name" value="Rieske [2Fe-2S] iron-sulphur domain"/>
    <property type="match status" value="1"/>
</dbReference>
<dbReference type="RefSeq" id="XP_025349373.1">
    <property type="nucleotide sequence ID" value="XM_025491903.1"/>
</dbReference>
<reference evidence="11 12" key="1">
    <citation type="journal article" date="2018" name="Mol. Biol. Evol.">
        <title>Broad Genomic Sampling Reveals a Smut Pathogenic Ancestry of the Fungal Clade Ustilaginomycotina.</title>
        <authorList>
            <person name="Kijpornyongpan T."/>
            <person name="Mondo S.J."/>
            <person name="Barry K."/>
            <person name="Sandor L."/>
            <person name="Lee J."/>
            <person name="Lipzen A."/>
            <person name="Pangilinan J."/>
            <person name="LaButti K."/>
            <person name="Hainaut M."/>
            <person name="Henrissat B."/>
            <person name="Grigoriev I.V."/>
            <person name="Spatafora J.W."/>
            <person name="Aime M.C."/>
        </authorList>
    </citation>
    <scope>NUCLEOTIDE SEQUENCE [LARGE SCALE GENOMIC DNA]</scope>
    <source>
        <strain evidence="11 12">MCA 4718</strain>
    </source>
</reference>
<protein>
    <submittedName>
        <fullName evidence="11">FAD/NAD(P)-binding domain-containing protein</fullName>
    </submittedName>
</protein>
<evidence type="ECO:0000313" key="12">
    <source>
        <dbReference type="Proteomes" id="UP000245942"/>
    </source>
</evidence>
<keyword evidence="7" id="KW-0560">Oxidoreductase</keyword>
<comment type="cofactor">
    <cofactor evidence="1">
        <name>FAD</name>
        <dbReference type="ChEBI" id="CHEBI:57692"/>
    </cofactor>
</comment>
<dbReference type="GO" id="GO:0051537">
    <property type="term" value="F:2 iron, 2 sulfur cluster binding"/>
    <property type="evidence" value="ECO:0007669"/>
    <property type="project" value="UniProtKB-KW"/>
</dbReference>
<evidence type="ECO:0000256" key="8">
    <source>
        <dbReference type="ARBA" id="ARBA00023004"/>
    </source>
</evidence>
<dbReference type="AlphaFoldDB" id="A0A316UCW3"/>
<keyword evidence="12" id="KW-1185">Reference proteome</keyword>
<dbReference type="Gene3D" id="3.50.50.60">
    <property type="entry name" value="FAD/NAD(P)-binding domain"/>
    <property type="match status" value="2"/>
</dbReference>
<name>A0A316UCW3_9BASI</name>
<keyword evidence="3" id="KW-0285">Flavoprotein</keyword>
<evidence type="ECO:0000256" key="3">
    <source>
        <dbReference type="ARBA" id="ARBA00022630"/>
    </source>
</evidence>
<dbReference type="SUPFAM" id="SSF50022">
    <property type="entry name" value="ISP domain"/>
    <property type="match status" value="1"/>
</dbReference>
<evidence type="ECO:0000256" key="1">
    <source>
        <dbReference type="ARBA" id="ARBA00001974"/>
    </source>
</evidence>
<dbReference type="PRINTS" id="PR00411">
    <property type="entry name" value="PNDRDTASEI"/>
</dbReference>
<gene>
    <name evidence="11" type="ORF">BCV69DRAFT_281224</name>
</gene>
<dbReference type="GO" id="GO:0046872">
    <property type="term" value="F:metal ion binding"/>
    <property type="evidence" value="ECO:0007669"/>
    <property type="project" value="UniProtKB-KW"/>
</dbReference>
<proteinExistence type="inferred from homology"/>
<dbReference type="InterPro" id="IPR016156">
    <property type="entry name" value="FAD/NAD-linked_Rdtase_dimer_sf"/>
</dbReference>
<evidence type="ECO:0000256" key="4">
    <source>
        <dbReference type="ARBA" id="ARBA00022714"/>
    </source>
</evidence>
<dbReference type="GO" id="GO:0005737">
    <property type="term" value="C:cytoplasm"/>
    <property type="evidence" value="ECO:0007669"/>
    <property type="project" value="TreeGrafter"/>
</dbReference>
<dbReference type="Pfam" id="PF07992">
    <property type="entry name" value="Pyr_redox_2"/>
    <property type="match status" value="1"/>
</dbReference>
<dbReference type="STRING" id="1684307.A0A316UCW3"/>
<dbReference type="GO" id="GO:0016651">
    <property type="term" value="F:oxidoreductase activity, acting on NAD(P)H"/>
    <property type="evidence" value="ECO:0007669"/>
    <property type="project" value="TreeGrafter"/>
</dbReference>
<dbReference type="GeneID" id="37013637"/>
<dbReference type="SUPFAM" id="SSF51905">
    <property type="entry name" value="FAD/NAD(P)-binding domain"/>
    <property type="match status" value="2"/>
</dbReference>
<dbReference type="InterPro" id="IPR036922">
    <property type="entry name" value="Rieske_2Fe-2S_sf"/>
</dbReference>
<dbReference type="CDD" id="cd03478">
    <property type="entry name" value="Rieske_AIFL_N"/>
    <property type="match status" value="1"/>
</dbReference>
<organism evidence="11 12">
    <name type="scientific">Pseudomicrostroma glucosiphilum</name>
    <dbReference type="NCBI Taxonomy" id="1684307"/>
    <lineage>
        <taxon>Eukaryota</taxon>
        <taxon>Fungi</taxon>
        <taxon>Dikarya</taxon>
        <taxon>Basidiomycota</taxon>
        <taxon>Ustilaginomycotina</taxon>
        <taxon>Exobasidiomycetes</taxon>
        <taxon>Microstromatales</taxon>
        <taxon>Microstromatales incertae sedis</taxon>
        <taxon>Pseudomicrostroma</taxon>
    </lineage>
</organism>
<dbReference type="PANTHER" id="PTHR43557:SF2">
    <property type="entry name" value="RIESKE DOMAIN-CONTAINING PROTEIN-RELATED"/>
    <property type="match status" value="1"/>
</dbReference>
<feature type="domain" description="Rieske" evidence="10">
    <location>
        <begin position="6"/>
        <end position="108"/>
    </location>
</feature>
<evidence type="ECO:0000256" key="6">
    <source>
        <dbReference type="ARBA" id="ARBA00022827"/>
    </source>
</evidence>
<keyword evidence="4" id="KW-0001">2Fe-2S</keyword>
<dbReference type="InterPro" id="IPR036188">
    <property type="entry name" value="FAD/NAD-bd_sf"/>
</dbReference>
<evidence type="ECO:0000313" key="11">
    <source>
        <dbReference type="EMBL" id="PWN22213.1"/>
    </source>
</evidence>